<gene>
    <name evidence="1" type="ORF">T4D_12167</name>
</gene>
<proteinExistence type="predicted"/>
<accession>A0A0V1FV47</accession>
<evidence type="ECO:0000313" key="2">
    <source>
        <dbReference type="Proteomes" id="UP000054995"/>
    </source>
</evidence>
<dbReference type="AlphaFoldDB" id="A0A0V1FV47"/>
<dbReference type="EMBL" id="JYDT01000026">
    <property type="protein sequence ID" value="KRY89896.1"/>
    <property type="molecule type" value="Genomic_DNA"/>
</dbReference>
<sequence>MAIPTNQYVNMHIFLLSGFRQPVMFKARHFKLRSSCSLHVMFTTTSFYSSFHRQPLALTLHPTTTI</sequence>
<dbReference type="Proteomes" id="UP000054995">
    <property type="component" value="Unassembled WGS sequence"/>
</dbReference>
<reference evidence="1 2" key="1">
    <citation type="submission" date="2015-01" db="EMBL/GenBank/DDBJ databases">
        <title>Evolution of Trichinella species and genotypes.</title>
        <authorList>
            <person name="Korhonen P.K."/>
            <person name="Edoardo P."/>
            <person name="Giuseppe L.R."/>
            <person name="Gasser R.B."/>
        </authorList>
    </citation>
    <scope>NUCLEOTIDE SEQUENCE [LARGE SCALE GENOMIC DNA]</scope>
    <source>
        <strain evidence="1">ISS470</strain>
    </source>
</reference>
<keyword evidence="2" id="KW-1185">Reference proteome</keyword>
<protein>
    <submittedName>
        <fullName evidence="1">Uncharacterized protein</fullName>
    </submittedName>
</protein>
<evidence type="ECO:0000313" key="1">
    <source>
        <dbReference type="EMBL" id="KRY89896.1"/>
    </source>
</evidence>
<organism evidence="1 2">
    <name type="scientific">Trichinella pseudospiralis</name>
    <name type="common">Parasitic roundworm</name>
    <dbReference type="NCBI Taxonomy" id="6337"/>
    <lineage>
        <taxon>Eukaryota</taxon>
        <taxon>Metazoa</taxon>
        <taxon>Ecdysozoa</taxon>
        <taxon>Nematoda</taxon>
        <taxon>Enoplea</taxon>
        <taxon>Dorylaimia</taxon>
        <taxon>Trichinellida</taxon>
        <taxon>Trichinellidae</taxon>
        <taxon>Trichinella</taxon>
    </lineage>
</organism>
<dbReference type="OrthoDB" id="5920429at2759"/>
<comment type="caution">
    <text evidence="1">The sequence shown here is derived from an EMBL/GenBank/DDBJ whole genome shotgun (WGS) entry which is preliminary data.</text>
</comment>
<name>A0A0V1FV47_TRIPS</name>